<evidence type="ECO:0008006" key="3">
    <source>
        <dbReference type="Google" id="ProtNLM"/>
    </source>
</evidence>
<comment type="caution">
    <text evidence="1">The sequence shown here is derived from an EMBL/GenBank/DDBJ whole genome shotgun (WGS) entry which is preliminary data.</text>
</comment>
<name>A0A2H0YT66_9BACT</name>
<dbReference type="EMBL" id="PEXV01000070">
    <property type="protein sequence ID" value="PIS41626.1"/>
    <property type="molecule type" value="Genomic_DNA"/>
</dbReference>
<reference evidence="2" key="1">
    <citation type="submission" date="2017-09" db="EMBL/GenBank/DDBJ databases">
        <title>Depth-based differentiation of microbial function through sediment-hosted aquifers and enrichment of novel symbionts in the deep terrestrial subsurface.</title>
        <authorList>
            <person name="Probst A.J."/>
            <person name="Ladd B."/>
            <person name="Jarett J.K."/>
            <person name="Geller-Mcgrath D.E."/>
            <person name="Sieber C.M.K."/>
            <person name="Emerson J.B."/>
            <person name="Anantharaman K."/>
            <person name="Thomas B.C."/>
            <person name="Malmstrom R."/>
            <person name="Stieglmeier M."/>
            <person name="Klingl A."/>
            <person name="Woyke T."/>
            <person name="Ryan C.M."/>
            <person name="Banfield J.F."/>
        </authorList>
    </citation>
    <scope>NUCLEOTIDE SEQUENCE [LARGE SCALE GENOMIC DNA]</scope>
</reference>
<dbReference type="GO" id="GO:0016787">
    <property type="term" value="F:hydrolase activity"/>
    <property type="evidence" value="ECO:0007669"/>
    <property type="project" value="InterPro"/>
</dbReference>
<evidence type="ECO:0000313" key="1">
    <source>
        <dbReference type="EMBL" id="PIS41626.1"/>
    </source>
</evidence>
<dbReference type="Gene3D" id="3.40.50.1820">
    <property type="entry name" value="alpha/beta hydrolase"/>
    <property type="match status" value="1"/>
</dbReference>
<dbReference type="InterPro" id="IPR029058">
    <property type="entry name" value="AB_hydrolase_fold"/>
</dbReference>
<proteinExistence type="predicted"/>
<organism evidence="1 2">
    <name type="scientific">Candidatus Kerfeldbacteria bacterium CG08_land_8_20_14_0_20_42_7</name>
    <dbReference type="NCBI Taxonomy" id="2014245"/>
    <lineage>
        <taxon>Bacteria</taxon>
        <taxon>Candidatus Kerfeldiibacteriota</taxon>
    </lineage>
</organism>
<dbReference type="PANTHER" id="PTHR15394:SF3">
    <property type="entry name" value="SERINE HYDROLASE RBBP9"/>
    <property type="match status" value="1"/>
</dbReference>
<dbReference type="InterPro" id="IPR010662">
    <property type="entry name" value="RBBP9/YdeN"/>
</dbReference>
<dbReference type="Pfam" id="PF06821">
    <property type="entry name" value="Ser_hydrolase"/>
    <property type="match status" value="1"/>
</dbReference>
<dbReference type="PANTHER" id="PTHR15394">
    <property type="entry name" value="SERINE HYDROLASE RBBP9"/>
    <property type="match status" value="1"/>
</dbReference>
<evidence type="ECO:0000313" key="2">
    <source>
        <dbReference type="Proteomes" id="UP000228711"/>
    </source>
</evidence>
<sequence length="191" mass="21630">MSKKRAYIIHGWGGNPQQAWIPWLKRSLESKGVSVVAPQMPDEEHPRIDLWVGFLDGLVIDPDEETFFIGHSIGCQAILRYLQILPQNVVVGGALFVAGWFNLENLESPEEERIAEQWITQPIYNKKVCAHSKKIITLISDNDPFGCKKENIDRFQELGSQIIELKQAGHIEEQELQEALTALEQIGILTT</sequence>
<dbReference type="Proteomes" id="UP000228711">
    <property type="component" value="Unassembled WGS sequence"/>
</dbReference>
<dbReference type="AlphaFoldDB" id="A0A2H0YT66"/>
<gene>
    <name evidence="1" type="ORF">COT25_02035</name>
</gene>
<protein>
    <recommendedName>
        <fullName evidence="3">Serine hydrolase family protein</fullName>
    </recommendedName>
</protein>
<accession>A0A2H0YT66</accession>
<dbReference type="SUPFAM" id="SSF53474">
    <property type="entry name" value="alpha/beta-Hydrolases"/>
    <property type="match status" value="1"/>
</dbReference>